<gene>
    <name evidence="1" type="ORF">QYM36_012378</name>
</gene>
<organism evidence="1 2">
    <name type="scientific">Artemia franciscana</name>
    <name type="common">Brine shrimp</name>
    <name type="synonym">Artemia sanfranciscana</name>
    <dbReference type="NCBI Taxonomy" id="6661"/>
    <lineage>
        <taxon>Eukaryota</taxon>
        <taxon>Metazoa</taxon>
        <taxon>Ecdysozoa</taxon>
        <taxon>Arthropoda</taxon>
        <taxon>Crustacea</taxon>
        <taxon>Branchiopoda</taxon>
        <taxon>Anostraca</taxon>
        <taxon>Artemiidae</taxon>
        <taxon>Artemia</taxon>
    </lineage>
</organism>
<accession>A0AA88L3D3</accession>
<dbReference type="AlphaFoldDB" id="A0AA88L3D3"/>
<dbReference type="Proteomes" id="UP001187531">
    <property type="component" value="Unassembled WGS sequence"/>
</dbReference>
<keyword evidence="2" id="KW-1185">Reference proteome</keyword>
<protein>
    <submittedName>
        <fullName evidence="1">Uncharacterized protein</fullName>
    </submittedName>
</protein>
<dbReference type="EMBL" id="JAVRJZ010000016">
    <property type="protein sequence ID" value="KAK2711176.1"/>
    <property type="molecule type" value="Genomic_DNA"/>
</dbReference>
<sequence>MQSVEESTETTRCVDVFTKEIDESPDFLDFLAEKPSVDILDPVIHHSDVDDSPVVNGNILMNGNPIKVHSTEYNNSIPNSIYFDAVKEKNLDLFEFFA</sequence>
<evidence type="ECO:0000313" key="1">
    <source>
        <dbReference type="EMBL" id="KAK2711176.1"/>
    </source>
</evidence>
<name>A0AA88L3D3_ARTSF</name>
<reference evidence="1" key="1">
    <citation type="submission" date="2023-07" db="EMBL/GenBank/DDBJ databases">
        <title>Chromosome-level genome assembly of Artemia franciscana.</title>
        <authorList>
            <person name="Jo E."/>
        </authorList>
    </citation>
    <scope>NUCLEOTIDE SEQUENCE</scope>
    <source>
        <tissue evidence="1">Whole body</tissue>
    </source>
</reference>
<evidence type="ECO:0000313" key="2">
    <source>
        <dbReference type="Proteomes" id="UP001187531"/>
    </source>
</evidence>
<comment type="caution">
    <text evidence="1">The sequence shown here is derived from an EMBL/GenBank/DDBJ whole genome shotgun (WGS) entry which is preliminary data.</text>
</comment>
<proteinExistence type="predicted"/>